<feature type="chain" id="PRO_5047239630" evidence="2">
    <location>
        <begin position="23"/>
        <end position="433"/>
    </location>
</feature>
<evidence type="ECO:0000256" key="1">
    <source>
        <dbReference type="SAM" id="MobiDB-lite"/>
    </source>
</evidence>
<keyword evidence="2" id="KW-0732">Signal</keyword>
<gene>
    <name evidence="3" type="ORF">AMPC_09180</name>
</gene>
<keyword evidence="4" id="KW-1185">Reference proteome</keyword>
<evidence type="ECO:0000313" key="3">
    <source>
        <dbReference type="EMBL" id="BDG07805.1"/>
    </source>
</evidence>
<evidence type="ECO:0000313" key="4">
    <source>
        <dbReference type="Proteomes" id="UP001162734"/>
    </source>
</evidence>
<feature type="compositionally biased region" description="Gly residues" evidence="1">
    <location>
        <begin position="410"/>
        <end position="425"/>
    </location>
</feature>
<dbReference type="EMBL" id="AP025592">
    <property type="protein sequence ID" value="BDG07805.1"/>
    <property type="molecule type" value="Genomic_DNA"/>
</dbReference>
<feature type="signal peptide" evidence="2">
    <location>
        <begin position="1"/>
        <end position="22"/>
    </location>
</feature>
<feature type="compositionally biased region" description="Low complexity" evidence="1">
    <location>
        <begin position="395"/>
        <end position="409"/>
    </location>
</feature>
<name>A0ABN6N3P7_9BACT</name>
<dbReference type="InterPro" id="IPR046535">
    <property type="entry name" value="DUF6600"/>
</dbReference>
<reference evidence="4" key="1">
    <citation type="journal article" date="2022" name="Int. J. Syst. Evol. Microbiol.">
        <title>Anaeromyxobacter oryzae sp. nov., Anaeromyxobacter diazotrophicus sp. nov. and Anaeromyxobacter paludicola sp. nov., isolated from paddy soils.</title>
        <authorList>
            <person name="Itoh H."/>
            <person name="Xu Z."/>
            <person name="Mise K."/>
            <person name="Masuda Y."/>
            <person name="Ushijima N."/>
            <person name="Hayakawa C."/>
            <person name="Shiratori Y."/>
            <person name="Senoo K."/>
        </authorList>
    </citation>
    <scope>NUCLEOTIDE SEQUENCE [LARGE SCALE GENOMIC DNA]</scope>
    <source>
        <strain evidence="4">Red630</strain>
    </source>
</reference>
<proteinExistence type="predicted"/>
<dbReference type="Pfam" id="PF20245">
    <property type="entry name" value="DUF6600"/>
    <property type="match status" value="1"/>
</dbReference>
<dbReference type="Proteomes" id="UP001162734">
    <property type="component" value="Chromosome"/>
</dbReference>
<feature type="compositionally biased region" description="Low complexity" evidence="1">
    <location>
        <begin position="361"/>
        <end position="388"/>
    </location>
</feature>
<evidence type="ECO:0000256" key="2">
    <source>
        <dbReference type="SAM" id="SignalP"/>
    </source>
</evidence>
<organism evidence="3 4">
    <name type="scientific">Anaeromyxobacter paludicola</name>
    <dbReference type="NCBI Taxonomy" id="2918171"/>
    <lineage>
        <taxon>Bacteria</taxon>
        <taxon>Pseudomonadati</taxon>
        <taxon>Myxococcota</taxon>
        <taxon>Myxococcia</taxon>
        <taxon>Myxococcales</taxon>
        <taxon>Cystobacterineae</taxon>
        <taxon>Anaeromyxobacteraceae</taxon>
        <taxon>Anaeromyxobacter</taxon>
    </lineage>
</organism>
<sequence>MFRHLAVVAALAALAVPRWARAQSDEYPYPQGEEYGDYQGEVEYPQAPPPPSDPQVDVHVDMSTPGASIGFETFHDGLAPYGEWVSVGAYGRVWRPLRVAAGWRPYYYGRWEWTNEGWFWQSEEPWGWAAYHYGRWAYDGYYGWVWVPGYQWAPAWVTWRFGADAIGWAPLSPGFSVYVTNYPAYYSYWTFVPCGRFAGYPVYSAAYAPSYVPRWFHATRPAPPRSAQFGAPAPAWGGPGHRFVEQRVGHAIAPARLVGVASPGHMAGVARPGVVPVYRPEARAAPVRPGAPGSSFAPQRPGSAAPVAPARPAPAQPWTGRPSQPPGQVAPNRASPSAAQPVPAPGRPQGTIAPRGDGNRPAAIAPPRAVPAPQGVAPRGPSAGASRAPGGGPGFAAPRAPGGPAASAPRGGGSGGSGHANGGGAHAAPPRHD</sequence>
<dbReference type="RefSeq" id="WP_248344737.1">
    <property type="nucleotide sequence ID" value="NZ_AP025592.1"/>
</dbReference>
<accession>A0ABN6N3P7</accession>
<protein>
    <submittedName>
        <fullName evidence="3">Uncharacterized protein</fullName>
    </submittedName>
</protein>
<feature type="region of interest" description="Disordered" evidence="1">
    <location>
        <begin position="285"/>
        <end position="433"/>
    </location>
</feature>